<protein>
    <submittedName>
        <fullName evidence="1">Uncharacterized protein</fullName>
    </submittedName>
</protein>
<evidence type="ECO:0000313" key="2">
    <source>
        <dbReference type="Proteomes" id="UP001292094"/>
    </source>
</evidence>
<evidence type="ECO:0000313" key="1">
    <source>
        <dbReference type="EMBL" id="KAK4307478.1"/>
    </source>
</evidence>
<dbReference type="EMBL" id="JAWZYT010001998">
    <property type="protein sequence ID" value="KAK4307478.1"/>
    <property type="molecule type" value="Genomic_DNA"/>
</dbReference>
<name>A0AAE1PG36_9EUCA</name>
<proteinExistence type="predicted"/>
<gene>
    <name evidence="1" type="ORF">Pmani_020767</name>
</gene>
<dbReference type="Proteomes" id="UP001292094">
    <property type="component" value="Unassembled WGS sequence"/>
</dbReference>
<comment type="caution">
    <text evidence="1">The sequence shown here is derived from an EMBL/GenBank/DDBJ whole genome shotgun (WGS) entry which is preliminary data.</text>
</comment>
<accession>A0AAE1PG36</accession>
<keyword evidence="2" id="KW-1185">Reference proteome</keyword>
<organism evidence="1 2">
    <name type="scientific">Petrolisthes manimaculis</name>
    <dbReference type="NCBI Taxonomy" id="1843537"/>
    <lineage>
        <taxon>Eukaryota</taxon>
        <taxon>Metazoa</taxon>
        <taxon>Ecdysozoa</taxon>
        <taxon>Arthropoda</taxon>
        <taxon>Crustacea</taxon>
        <taxon>Multicrustacea</taxon>
        <taxon>Malacostraca</taxon>
        <taxon>Eumalacostraca</taxon>
        <taxon>Eucarida</taxon>
        <taxon>Decapoda</taxon>
        <taxon>Pleocyemata</taxon>
        <taxon>Anomura</taxon>
        <taxon>Galatheoidea</taxon>
        <taxon>Porcellanidae</taxon>
        <taxon>Petrolisthes</taxon>
    </lineage>
</organism>
<reference evidence="1" key="1">
    <citation type="submission" date="2023-11" db="EMBL/GenBank/DDBJ databases">
        <title>Genome assemblies of two species of porcelain crab, Petrolisthes cinctipes and Petrolisthes manimaculis (Anomura: Porcellanidae).</title>
        <authorList>
            <person name="Angst P."/>
        </authorList>
    </citation>
    <scope>NUCLEOTIDE SEQUENCE</scope>
    <source>
        <strain evidence="1">PB745_02</strain>
        <tissue evidence="1">Gill</tissue>
    </source>
</reference>
<sequence length="83" mass="9210">MLSDETEVAKICIKQPEDVKVKTEEASVLHVVSQAAPRHSLVINASHLIINFSKLRHILASIKRQSVNKVSQVLSQVGKTWPV</sequence>
<dbReference type="AlphaFoldDB" id="A0AAE1PG36"/>